<protein>
    <submittedName>
        <fullName evidence="4">IFT52</fullName>
    </submittedName>
</protein>
<reference evidence="4" key="1">
    <citation type="submission" date="2021-03" db="EMBL/GenBank/DDBJ databases">
        <authorList>
            <person name="Bekaert M."/>
        </authorList>
    </citation>
    <scope>NUCLEOTIDE SEQUENCE</scope>
</reference>
<dbReference type="PANTHER" id="PTHR12969">
    <property type="entry name" value="NGD5/OSM-6/IFT52"/>
    <property type="match status" value="1"/>
</dbReference>
<feature type="domain" description="IFT52 central" evidence="2">
    <location>
        <begin position="303"/>
        <end position="385"/>
    </location>
</feature>
<dbReference type="Pfam" id="PF23352">
    <property type="entry name" value="IFT52_central"/>
    <property type="match status" value="1"/>
</dbReference>
<organism evidence="4 5">
    <name type="scientific">Mytilus edulis</name>
    <name type="common">Blue mussel</name>
    <dbReference type="NCBI Taxonomy" id="6550"/>
    <lineage>
        <taxon>Eukaryota</taxon>
        <taxon>Metazoa</taxon>
        <taxon>Spiralia</taxon>
        <taxon>Lophotrochozoa</taxon>
        <taxon>Mollusca</taxon>
        <taxon>Bivalvia</taxon>
        <taxon>Autobranchia</taxon>
        <taxon>Pteriomorphia</taxon>
        <taxon>Mytilida</taxon>
        <taxon>Mytiloidea</taxon>
        <taxon>Mytilidae</taxon>
        <taxon>Mytilinae</taxon>
        <taxon>Mytilus</taxon>
    </lineage>
</organism>
<dbReference type="InterPro" id="IPR039975">
    <property type="entry name" value="IFT52"/>
</dbReference>
<dbReference type="InterPro" id="IPR048643">
    <property type="entry name" value="Itf52_C"/>
</dbReference>
<dbReference type="EMBL" id="CAJPWZ010000355">
    <property type="protein sequence ID" value="CAG2191166.1"/>
    <property type="molecule type" value="Genomic_DNA"/>
</dbReference>
<dbReference type="GO" id="GO:0005929">
    <property type="term" value="C:cilium"/>
    <property type="evidence" value="ECO:0007669"/>
    <property type="project" value="TreeGrafter"/>
</dbReference>
<evidence type="ECO:0000313" key="4">
    <source>
        <dbReference type="EMBL" id="CAG2191166.1"/>
    </source>
</evidence>
<accession>A0A8S3Q7D5</accession>
<dbReference type="GO" id="GO:0030992">
    <property type="term" value="C:intraciliary transport particle B"/>
    <property type="evidence" value="ECO:0007669"/>
    <property type="project" value="TreeGrafter"/>
</dbReference>
<proteinExistence type="predicted"/>
<dbReference type="GO" id="GO:0060271">
    <property type="term" value="P:cilium assembly"/>
    <property type="evidence" value="ECO:0007669"/>
    <property type="project" value="TreeGrafter"/>
</dbReference>
<feature type="domain" description="Intraflagellar transport protein 52 C-terminal" evidence="1">
    <location>
        <begin position="396"/>
        <end position="447"/>
    </location>
</feature>
<dbReference type="Gene3D" id="6.10.250.2800">
    <property type="match status" value="1"/>
</dbReference>
<name>A0A8S3Q7D5_MYTED</name>
<dbReference type="InterPro" id="IPR029062">
    <property type="entry name" value="Class_I_gatase-like"/>
</dbReference>
<dbReference type="Pfam" id="PF21178">
    <property type="entry name" value="Itf52_C"/>
    <property type="match status" value="1"/>
</dbReference>
<dbReference type="AlphaFoldDB" id="A0A8S3Q7D5"/>
<gene>
    <name evidence="4" type="ORF">MEDL_6409</name>
</gene>
<dbReference type="InterPro" id="IPR055460">
    <property type="entry name" value="IFT52_central"/>
</dbReference>
<dbReference type="Proteomes" id="UP000683360">
    <property type="component" value="Unassembled WGS sequence"/>
</dbReference>
<evidence type="ECO:0000259" key="1">
    <source>
        <dbReference type="Pfam" id="PF21178"/>
    </source>
</evidence>
<comment type="caution">
    <text evidence="4">The sequence shown here is derived from an EMBL/GenBank/DDBJ whole genome shotgun (WGS) entry which is preliminary data.</text>
</comment>
<dbReference type="SUPFAM" id="SSF52317">
    <property type="entry name" value="Class I glutamine amidotransferase-like"/>
    <property type="match status" value="1"/>
</dbReference>
<dbReference type="GO" id="GO:0005814">
    <property type="term" value="C:centriole"/>
    <property type="evidence" value="ECO:0007669"/>
    <property type="project" value="TreeGrafter"/>
</dbReference>
<evidence type="ECO:0000259" key="3">
    <source>
        <dbReference type="Pfam" id="PF23355"/>
    </source>
</evidence>
<evidence type="ECO:0000259" key="2">
    <source>
        <dbReference type="Pfam" id="PF23352"/>
    </source>
</evidence>
<sequence>MDLLSFSKCFITDSREVTDLKGLLSATSRNLIFEHKTMEDKQQRNTIIFNASKSELFTPSNGLKSLNRKLRSQWKIMNNKEEITLDRLSNASIFALCGSREKFTGAEFSAIKTYMETGGSLLVMLGEGGESRFETNLNFLLEEYGVFVNNDAVVRTSYYKFFHPKEALIANGVLNRAVSQAAGKSFSMTDDDSNNAQALSFLYPYGATLNVMKPSVAVLSTGSVSFPLNRPVSAFYTSKGRGKMVVLGSSHMFHDQYIDKEENSRILDVVIRFLTTDDIRLNPIDADDPEISDYSQLPDIATLAAKLKTCLQESDEVPRDITALFDNSLFKLDTSLVPKSIKVKAYEQLHSKHEPLTLITPQFETPLPPLNPAVFPPQFRELPPPCLDLFDLDEQFSSEKVRLAQQTNKCTDEDLEYFTRECGDILAVTTKLPADARDAKHILEYVFAQIVEFKKLNQEQDYWASSVWRWWL</sequence>
<dbReference type="Pfam" id="PF23355">
    <property type="entry name" value="IFT52_GIFT"/>
    <property type="match status" value="1"/>
</dbReference>
<dbReference type="PANTHER" id="PTHR12969:SF7">
    <property type="entry name" value="INTRAFLAGELLAR TRANSPORT PROTEIN 52 HOMOLOG"/>
    <property type="match status" value="1"/>
</dbReference>
<evidence type="ECO:0000313" key="5">
    <source>
        <dbReference type="Proteomes" id="UP000683360"/>
    </source>
</evidence>
<dbReference type="OrthoDB" id="10259368at2759"/>
<dbReference type="InterPro" id="IPR055458">
    <property type="entry name" value="IFT52_GIFT"/>
</dbReference>
<feature type="domain" description="IFT52 GIFT" evidence="3">
    <location>
        <begin position="46"/>
        <end position="287"/>
    </location>
</feature>
<keyword evidence="5" id="KW-1185">Reference proteome</keyword>
<dbReference type="GO" id="GO:0042073">
    <property type="term" value="P:intraciliary transport"/>
    <property type="evidence" value="ECO:0007669"/>
    <property type="project" value="TreeGrafter"/>
</dbReference>
<dbReference type="CDD" id="cd23683">
    <property type="entry name" value="IFT52_CTD"/>
    <property type="match status" value="1"/>
</dbReference>